<keyword evidence="1" id="KW-0812">Transmembrane</keyword>
<reference evidence="2 3" key="1">
    <citation type="submission" date="2012-04" db="EMBL/GenBank/DDBJ databases">
        <title>The Genome Sequence of Saprolegnia declina VS20.</title>
        <authorList>
            <consortium name="The Broad Institute Genome Sequencing Platform"/>
            <person name="Russ C."/>
            <person name="Nusbaum C."/>
            <person name="Tyler B."/>
            <person name="van West P."/>
            <person name="Dieguez-Uribeondo J."/>
            <person name="de Bruijn I."/>
            <person name="Tripathy S."/>
            <person name="Jiang R."/>
            <person name="Young S.K."/>
            <person name="Zeng Q."/>
            <person name="Gargeya S."/>
            <person name="Fitzgerald M."/>
            <person name="Haas B."/>
            <person name="Abouelleil A."/>
            <person name="Alvarado L."/>
            <person name="Arachchi H.M."/>
            <person name="Berlin A."/>
            <person name="Chapman S.B."/>
            <person name="Goldberg J."/>
            <person name="Griggs A."/>
            <person name="Gujja S."/>
            <person name="Hansen M."/>
            <person name="Howarth C."/>
            <person name="Imamovic A."/>
            <person name="Larimer J."/>
            <person name="McCowen C."/>
            <person name="Montmayeur A."/>
            <person name="Murphy C."/>
            <person name="Neiman D."/>
            <person name="Pearson M."/>
            <person name="Priest M."/>
            <person name="Roberts A."/>
            <person name="Saif S."/>
            <person name="Shea T."/>
            <person name="Sisk P."/>
            <person name="Sykes S."/>
            <person name="Wortman J."/>
            <person name="Nusbaum C."/>
            <person name="Birren B."/>
        </authorList>
    </citation>
    <scope>NUCLEOTIDE SEQUENCE [LARGE SCALE GENOMIC DNA]</scope>
    <source>
        <strain evidence="2 3">VS20</strain>
    </source>
</reference>
<evidence type="ECO:0000256" key="1">
    <source>
        <dbReference type="SAM" id="Phobius"/>
    </source>
</evidence>
<dbReference type="Proteomes" id="UP000030762">
    <property type="component" value="Unassembled WGS sequence"/>
</dbReference>
<dbReference type="InParanoid" id="T0REL4"/>
<keyword evidence="3" id="KW-1185">Reference proteome</keyword>
<evidence type="ECO:0000313" key="3">
    <source>
        <dbReference type="Proteomes" id="UP000030762"/>
    </source>
</evidence>
<dbReference type="GeneID" id="19952224"/>
<keyword evidence="1" id="KW-0472">Membrane</keyword>
<feature type="transmembrane region" description="Helical" evidence="1">
    <location>
        <begin position="144"/>
        <end position="167"/>
    </location>
</feature>
<dbReference type="AlphaFoldDB" id="T0REL4"/>
<gene>
    <name evidence="2" type="ORF">SDRG_11497</name>
</gene>
<protein>
    <submittedName>
        <fullName evidence="2">Uncharacterized protein</fullName>
    </submittedName>
</protein>
<sequence length="191" mass="21220">MLSPRTISTMLDFMGVLNTLLDRHRRALLAEKDAADTLLVSKGPVGHQSCSHDRSEHEDVVCDSETTMAALAASLDFCQKRATADLARMDMAIAAEAIRTAKTRANQKAAQTKAMQVVTMLVHALATRNATLTMRLRHAQDMRLVLAAWLACGGNSWLFSTVLMAAAPESLRHLWMGLCRRWWRLVYGRRG</sequence>
<evidence type="ECO:0000313" key="2">
    <source>
        <dbReference type="EMBL" id="EQC30738.1"/>
    </source>
</evidence>
<keyword evidence="1" id="KW-1133">Transmembrane helix</keyword>
<dbReference type="EMBL" id="JH767173">
    <property type="protein sequence ID" value="EQC30738.1"/>
    <property type="molecule type" value="Genomic_DNA"/>
</dbReference>
<dbReference type="VEuPathDB" id="FungiDB:SDRG_11497"/>
<organism evidence="2 3">
    <name type="scientific">Saprolegnia diclina (strain VS20)</name>
    <dbReference type="NCBI Taxonomy" id="1156394"/>
    <lineage>
        <taxon>Eukaryota</taxon>
        <taxon>Sar</taxon>
        <taxon>Stramenopiles</taxon>
        <taxon>Oomycota</taxon>
        <taxon>Saprolegniomycetes</taxon>
        <taxon>Saprolegniales</taxon>
        <taxon>Saprolegniaceae</taxon>
        <taxon>Saprolegnia</taxon>
    </lineage>
</organism>
<proteinExistence type="predicted"/>
<dbReference type="RefSeq" id="XP_008615762.1">
    <property type="nucleotide sequence ID" value="XM_008617540.1"/>
</dbReference>
<accession>T0REL4</accession>
<name>T0REL4_SAPDV</name>